<dbReference type="InterPro" id="IPR055372">
    <property type="entry name" value="CBM96"/>
</dbReference>
<evidence type="ECO:0000313" key="8">
    <source>
        <dbReference type="EMBL" id="MFD1628760.1"/>
    </source>
</evidence>
<feature type="domain" description="Sialate O-acetylesterase" evidence="6">
    <location>
        <begin position="692"/>
        <end position="915"/>
    </location>
</feature>
<dbReference type="PANTHER" id="PTHR31988">
    <property type="entry name" value="ESTERASE, PUTATIVE (DUF303)-RELATED"/>
    <property type="match status" value="1"/>
</dbReference>
<evidence type="ECO:0000256" key="5">
    <source>
        <dbReference type="SAM" id="SignalP"/>
    </source>
</evidence>
<dbReference type="InterPro" id="IPR052940">
    <property type="entry name" value="Carb_Esterase_6"/>
</dbReference>
<comment type="subcellular location">
    <subcellularLocation>
        <location evidence="1">Secreted</location>
    </subcellularLocation>
</comment>
<organism evidence="8 9">
    <name type="scientific">Pseudopedobacter beijingensis</name>
    <dbReference type="NCBI Taxonomy" id="1207056"/>
    <lineage>
        <taxon>Bacteria</taxon>
        <taxon>Pseudomonadati</taxon>
        <taxon>Bacteroidota</taxon>
        <taxon>Sphingobacteriia</taxon>
        <taxon>Sphingobacteriales</taxon>
        <taxon>Sphingobacteriaceae</taxon>
        <taxon>Pseudopedobacter</taxon>
    </lineage>
</organism>
<reference evidence="9" key="1">
    <citation type="journal article" date="2019" name="Int. J. Syst. Evol. Microbiol.">
        <title>The Global Catalogue of Microorganisms (GCM) 10K type strain sequencing project: providing services to taxonomists for standard genome sequencing and annotation.</title>
        <authorList>
            <consortium name="The Broad Institute Genomics Platform"/>
            <consortium name="The Broad Institute Genome Sequencing Center for Infectious Disease"/>
            <person name="Wu L."/>
            <person name="Ma J."/>
        </authorList>
    </citation>
    <scope>NUCLEOTIDE SEQUENCE [LARGE SCALE GENOMIC DNA]</scope>
    <source>
        <strain evidence="9">CCUG 53762</strain>
    </source>
</reference>
<protein>
    <submittedName>
        <fullName evidence="8">Sialate O-acetylesterase</fullName>
    </submittedName>
</protein>
<gene>
    <name evidence="8" type="ORF">ACFSAH_02665</name>
</gene>
<keyword evidence="2" id="KW-0964">Secreted</keyword>
<proteinExistence type="predicted"/>
<dbReference type="Gene3D" id="3.40.50.1110">
    <property type="entry name" value="SGNH hydrolase"/>
    <property type="match status" value="1"/>
</dbReference>
<dbReference type="PANTHER" id="PTHR31988:SF19">
    <property type="entry name" value="9-O-ACETYL-N-ACETYLNEURAMINIC ACID DEACETYLASE-RELATED"/>
    <property type="match status" value="1"/>
</dbReference>
<dbReference type="InterPro" id="IPR036514">
    <property type="entry name" value="SGNH_hydro_sf"/>
</dbReference>
<dbReference type="EMBL" id="JBHUDG010000003">
    <property type="protein sequence ID" value="MFD1628760.1"/>
    <property type="molecule type" value="Genomic_DNA"/>
</dbReference>
<dbReference type="Gene3D" id="2.160.20.10">
    <property type="entry name" value="Single-stranded right-handed beta-helix, Pectin lyase-like"/>
    <property type="match status" value="1"/>
</dbReference>
<dbReference type="Pfam" id="PF03629">
    <property type="entry name" value="SASA"/>
    <property type="match status" value="1"/>
</dbReference>
<dbReference type="SUPFAM" id="SSF52266">
    <property type="entry name" value="SGNH hydrolase"/>
    <property type="match status" value="1"/>
</dbReference>
<dbReference type="SUPFAM" id="SSF101898">
    <property type="entry name" value="NHL repeat"/>
    <property type="match status" value="1"/>
</dbReference>
<keyword evidence="3 5" id="KW-0732">Signal</keyword>
<evidence type="ECO:0000256" key="4">
    <source>
        <dbReference type="ARBA" id="ARBA00022801"/>
    </source>
</evidence>
<evidence type="ECO:0000259" key="7">
    <source>
        <dbReference type="Pfam" id="PF24517"/>
    </source>
</evidence>
<evidence type="ECO:0000256" key="2">
    <source>
        <dbReference type="ARBA" id="ARBA00022525"/>
    </source>
</evidence>
<dbReference type="InterPro" id="IPR011050">
    <property type="entry name" value="Pectin_lyase_fold/virulence"/>
</dbReference>
<keyword evidence="9" id="KW-1185">Reference proteome</keyword>
<evidence type="ECO:0000259" key="6">
    <source>
        <dbReference type="Pfam" id="PF03629"/>
    </source>
</evidence>
<name>A0ABW4I966_9SPHI</name>
<dbReference type="Proteomes" id="UP001597118">
    <property type="component" value="Unassembled WGS sequence"/>
</dbReference>
<dbReference type="Pfam" id="PF24517">
    <property type="entry name" value="CBM96"/>
    <property type="match status" value="1"/>
</dbReference>
<evidence type="ECO:0000256" key="1">
    <source>
        <dbReference type="ARBA" id="ARBA00004613"/>
    </source>
</evidence>
<keyword evidence="4" id="KW-0378">Hydrolase</keyword>
<dbReference type="NCBIfam" id="NF033679">
    <property type="entry name" value="DNRLRE_dom"/>
    <property type="match status" value="1"/>
</dbReference>
<accession>A0ABW4I966</accession>
<feature type="signal peptide" evidence="5">
    <location>
        <begin position="1"/>
        <end position="19"/>
    </location>
</feature>
<feature type="chain" id="PRO_5046754624" evidence="5">
    <location>
        <begin position="20"/>
        <end position="1428"/>
    </location>
</feature>
<evidence type="ECO:0000313" key="9">
    <source>
        <dbReference type="Proteomes" id="UP001597118"/>
    </source>
</evidence>
<dbReference type="RefSeq" id="WP_379661146.1">
    <property type="nucleotide sequence ID" value="NZ_JBHUDG010000003.1"/>
</dbReference>
<dbReference type="InterPro" id="IPR005181">
    <property type="entry name" value="SASA"/>
</dbReference>
<dbReference type="SUPFAM" id="SSF51126">
    <property type="entry name" value="Pectin lyase-like"/>
    <property type="match status" value="1"/>
</dbReference>
<evidence type="ECO:0000256" key="3">
    <source>
        <dbReference type="ARBA" id="ARBA00022729"/>
    </source>
</evidence>
<comment type="caution">
    <text evidence="8">The sequence shown here is derived from an EMBL/GenBank/DDBJ whole genome shotgun (WGS) entry which is preliminary data.</text>
</comment>
<sequence length="1428" mass="155637">MYKLILVFLCLFVSAFVKAQEQSFLPIADVSVYEGSITTNYGAADILVKHRNGNSVTRFGYLKFNISAFNLTAAGKVTLKLYCRTKETETSPVNVNVYAVKDNDVSWTESGLNWNNKPALANQLSSVTVEESGKYYEWDVTAYIQQLINNNINEVSFVLADIADGNNTLTFNSKENTQNKPQLIIGEQPEANQYNSVYYVDADNGLDSNDGLSENTPWKSLSKVNGIKFLPGTKILFKSGGIWVGQLKPKGSGSASMPIIIDKYGTGAKPLIDGNGLEGEGVVYLYNQSYWEINNLEITNNAATEGDRRGVEINLANYGTAEHIHLKNLYIHHIKGLIGHDLAHKKTAGIFIGVSADNLVDTRYNNILIENCIIHDIQNQGIVTKSVSENIYPGEPDFERRRFTNVIIRNNILHHISKNAMIIRMTDGGLVERNLCYETAIGDGITPITGNTIFSRTVRGTVFQYNEGFLNRSPDYDGSLYDPDLISPGTIWQYSYSHDNAHGLVWFCTDPRDTGVVVRYNISQNDKGRLVYINYAFTSASVYNNVFYVGENVSPVIIEENRNNDHNYKYYNNIVYNNSSTSAYKLATSGSGVQVRDFSHNIFYGNHPAGEPADPYKITADPMFINHGSGGTGLTTLDGYKLKPGSPALGAGKIVSDNGGKDFYGNPVSSSTAPNIGVYNGEGQTSMVNPNFHLYLLIGQSNMAGRGVVAGEHTYRSHPRVLMLNAEGEWVNVKHPIHFDKSAAGVGLGMEFAIEMANDNPDVTIGLIPAAVGGTAITAWSPGATDVATGLKPYDDAVSRTHTALQKGVLKGILFHQGEANSGSTNPSTWITRVKELANNLRTEFNTPNIPFIVGELGYFRATSPNINNILPKLISEIPQSDFVSAEGLTDIGDETHFDSYSLDILGRRYAAKMQQLQNASAITTFTSGNLTVLRAGDGTRANGTGAQRLFIDEYTPGGNFLRTVALPTRETVTGTNKALVAPDLNSNYGLMTLSNDSSRLVIPGYEAGLGDSGVSTGSGERVIGFVNADGDIDTKYTIDMGSNNLRSATADDDNVWAIGTSLGVRYMDITNPATSTISGSPGSPRGIGVFNGQLYVSSSASGYYLYKVGAGLPTTTGQSATLLPGMPATAGDPYQFAFFNTEGNTEPDLLYIADNTLGLRKFWYNGSVWQDKGSAALSGLRGLIGKYSATEGTVLYGVTNTTLIKFEDSSAPAANIAVTQTVLNTALTNTTFKGIAFAPEKETSEEETTPVNLLSFTTELRNNKVRLQWSTASEQNNARFDILRSSNGKSFSRINSVEGYGNSTKTQYYVYTDESSVPGINYYKLNQVDFDGKMKEYGPVTVNTVQFSPEFKIYRADDKIYVQAYSSDENQGVLVITDIAGRELFRRNVGLISGYNSFSVDFNAIPKGIYLARLQTQAKTLTAKFVN</sequence>
<feature type="domain" description="Carbohydrate-binding module family 96" evidence="7">
    <location>
        <begin position="22"/>
        <end position="185"/>
    </location>
</feature>
<dbReference type="InterPro" id="IPR012334">
    <property type="entry name" value="Pectin_lyas_fold"/>
</dbReference>